<dbReference type="InterPro" id="IPR036259">
    <property type="entry name" value="MFS_trans_sf"/>
</dbReference>
<name>A0A1C7N6L9_9FUNG</name>
<evidence type="ECO:0000313" key="9">
    <source>
        <dbReference type="Proteomes" id="UP000093000"/>
    </source>
</evidence>
<keyword evidence="3 6" id="KW-0812">Transmembrane</keyword>
<feature type="domain" description="Major facilitator superfamily (MFS) profile" evidence="7">
    <location>
        <begin position="68"/>
        <end position="492"/>
    </location>
</feature>
<dbReference type="Pfam" id="PF07690">
    <property type="entry name" value="MFS_1"/>
    <property type="match status" value="1"/>
</dbReference>
<evidence type="ECO:0000256" key="2">
    <source>
        <dbReference type="ARBA" id="ARBA00022448"/>
    </source>
</evidence>
<feature type="transmembrane region" description="Helical" evidence="6">
    <location>
        <begin position="194"/>
        <end position="217"/>
    </location>
</feature>
<gene>
    <name evidence="8" type="ORF">A0J61_07269</name>
</gene>
<dbReference type="SUPFAM" id="SSF103473">
    <property type="entry name" value="MFS general substrate transporter"/>
    <property type="match status" value="1"/>
</dbReference>
<evidence type="ECO:0000256" key="1">
    <source>
        <dbReference type="ARBA" id="ARBA00004141"/>
    </source>
</evidence>
<feature type="transmembrane region" description="Helical" evidence="6">
    <location>
        <begin position="467"/>
        <end position="489"/>
    </location>
</feature>
<evidence type="ECO:0000256" key="3">
    <source>
        <dbReference type="ARBA" id="ARBA00022692"/>
    </source>
</evidence>
<dbReference type="AlphaFoldDB" id="A0A1C7N6L9"/>
<dbReference type="PANTHER" id="PTHR43791">
    <property type="entry name" value="PERMEASE-RELATED"/>
    <property type="match status" value="1"/>
</dbReference>
<keyword evidence="4 6" id="KW-1133">Transmembrane helix</keyword>
<evidence type="ECO:0000256" key="6">
    <source>
        <dbReference type="SAM" id="Phobius"/>
    </source>
</evidence>
<feature type="transmembrane region" description="Helical" evidence="6">
    <location>
        <begin position="134"/>
        <end position="153"/>
    </location>
</feature>
<feature type="transmembrane region" description="Helical" evidence="6">
    <location>
        <begin position="308"/>
        <end position="325"/>
    </location>
</feature>
<protein>
    <recommendedName>
        <fullName evidence="7">Major facilitator superfamily (MFS) profile domain-containing protein</fullName>
    </recommendedName>
</protein>
<keyword evidence="2" id="KW-0813">Transport</keyword>
<dbReference type="STRING" id="101091.A0A1C7N6L9"/>
<comment type="caution">
    <text evidence="8">The sequence shown here is derived from an EMBL/GenBank/DDBJ whole genome shotgun (WGS) entry which is preliminary data.</text>
</comment>
<feature type="transmembrane region" description="Helical" evidence="6">
    <location>
        <begin position="110"/>
        <end position="127"/>
    </location>
</feature>
<dbReference type="Gene3D" id="1.20.1250.20">
    <property type="entry name" value="MFS general substrate transporter like domains"/>
    <property type="match status" value="2"/>
</dbReference>
<keyword evidence="5 6" id="KW-0472">Membrane</keyword>
<evidence type="ECO:0000313" key="8">
    <source>
        <dbReference type="EMBL" id="OBZ84681.1"/>
    </source>
</evidence>
<dbReference type="OrthoDB" id="1935484at2759"/>
<dbReference type="InParanoid" id="A0A1C7N6L9"/>
<dbReference type="GO" id="GO:0016020">
    <property type="term" value="C:membrane"/>
    <property type="evidence" value="ECO:0007669"/>
    <property type="project" value="UniProtKB-SubCell"/>
</dbReference>
<feature type="transmembrane region" description="Helical" evidence="6">
    <location>
        <begin position="369"/>
        <end position="389"/>
    </location>
</feature>
<dbReference type="PROSITE" id="PS50850">
    <property type="entry name" value="MFS"/>
    <property type="match status" value="1"/>
</dbReference>
<dbReference type="PANTHER" id="PTHR43791:SF36">
    <property type="entry name" value="TRANSPORTER, PUTATIVE (AFU_ORTHOLOGUE AFUA_6G08340)-RELATED"/>
    <property type="match status" value="1"/>
</dbReference>
<dbReference type="Proteomes" id="UP000093000">
    <property type="component" value="Unassembled WGS sequence"/>
</dbReference>
<keyword evidence="9" id="KW-1185">Reference proteome</keyword>
<dbReference type="InterPro" id="IPR020846">
    <property type="entry name" value="MFS_dom"/>
</dbReference>
<feature type="transmembrane region" description="Helical" evidence="6">
    <location>
        <begin position="401"/>
        <end position="421"/>
    </location>
</feature>
<evidence type="ECO:0000256" key="5">
    <source>
        <dbReference type="ARBA" id="ARBA00023136"/>
    </source>
</evidence>
<feature type="transmembrane region" description="Helical" evidence="6">
    <location>
        <begin position="229"/>
        <end position="249"/>
    </location>
</feature>
<proteinExistence type="predicted"/>
<organism evidence="8 9">
    <name type="scientific">Choanephora cucurbitarum</name>
    <dbReference type="NCBI Taxonomy" id="101091"/>
    <lineage>
        <taxon>Eukaryota</taxon>
        <taxon>Fungi</taxon>
        <taxon>Fungi incertae sedis</taxon>
        <taxon>Mucoromycota</taxon>
        <taxon>Mucoromycotina</taxon>
        <taxon>Mucoromycetes</taxon>
        <taxon>Mucorales</taxon>
        <taxon>Mucorineae</taxon>
        <taxon>Choanephoraceae</taxon>
        <taxon>Choanephoroideae</taxon>
        <taxon>Choanephora</taxon>
    </lineage>
</organism>
<feature type="transmembrane region" description="Helical" evidence="6">
    <location>
        <begin position="433"/>
        <end position="455"/>
    </location>
</feature>
<dbReference type="GO" id="GO:0022857">
    <property type="term" value="F:transmembrane transporter activity"/>
    <property type="evidence" value="ECO:0007669"/>
    <property type="project" value="InterPro"/>
</dbReference>
<comment type="subcellular location">
    <subcellularLocation>
        <location evidence="1">Membrane</location>
        <topology evidence="1">Multi-pass membrane protein</topology>
    </subcellularLocation>
</comment>
<feature type="transmembrane region" description="Helical" evidence="6">
    <location>
        <begin position="60"/>
        <end position="79"/>
    </location>
</feature>
<evidence type="ECO:0000256" key="4">
    <source>
        <dbReference type="ARBA" id="ARBA00022989"/>
    </source>
</evidence>
<reference evidence="8 9" key="1">
    <citation type="submission" date="2016-03" db="EMBL/GenBank/DDBJ databases">
        <title>Choanephora cucurbitarum.</title>
        <authorList>
            <person name="Min B."/>
            <person name="Park H."/>
            <person name="Park J.-H."/>
            <person name="Shin H.-D."/>
            <person name="Choi I.-G."/>
        </authorList>
    </citation>
    <scope>NUCLEOTIDE SEQUENCE [LARGE SCALE GENOMIC DNA]</scope>
    <source>
        <strain evidence="8 9">KUS-F28377</strain>
    </source>
</reference>
<evidence type="ECO:0000259" key="7">
    <source>
        <dbReference type="PROSITE" id="PS50850"/>
    </source>
</evidence>
<accession>A0A1C7N6L9</accession>
<feature type="transmembrane region" description="Helical" evidence="6">
    <location>
        <begin position="345"/>
        <end position="362"/>
    </location>
</feature>
<feature type="transmembrane region" description="Helical" evidence="6">
    <location>
        <begin position="159"/>
        <end position="182"/>
    </location>
</feature>
<sequence length="527" mass="59420">MKPSQGDAALEVPNEKLEATNEVYYEKKKSSTGSFSSNSTDEAQGYYADLDWTPEEEKKVLFIIDTRLMPFFLLMTFVLNMDRTNISNAISDNLPADLGFDMTGVNTGTLIHSIVFTIVTLFTNAIVKRVGAHVWIPILMFSWAIVTWAHALIHNLSGFLAVRFFISFTEAGFIPACLVYLTGWYKTKELASRLSWFWALQNFASAFSGLISFGIFRLSGVGGLYGWKWLFIIDGIFTHIVGFIAIFYIPSSPFNTTGFFRGGKSGWFTERQSQIAIARVIRDDATKVNQKDNVTWRDVKISLLDTRLWTHMLICFSSMLPTYPVGTYLPTLIKSYGFPVTTSNLLTVPSFIIGLIASMIIAHHADRYGYYAIHALVGPIWSLIGFLVLELLKENAGAWNFYGAALFLASSPSWHGMHIAWMSSNLAPIGKRTLALGAIVGAANIAGIPGSQIYQQSDSPRFFRGNWINFAICCATILLVLFQHFRYLLTNRYRERKWNAMTDSEKNEYLKTTKAEGNDRLDFRFRL</sequence>
<dbReference type="EMBL" id="LUGH01000482">
    <property type="protein sequence ID" value="OBZ84681.1"/>
    <property type="molecule type" value="Genomic_DNA"/>
</dbReference>
<dbReference type="InterPro" id="IPR011701">
    <property type="entry name" value="MFS"/>
</dbReference>